<dbReference type="VEuPathDB" id="VectorBase:AATE016306"/>
<accession>A0A182JDZ7</accession>
<reference evidence="1" key="1">
    <citation type="submission" date="2022-08" db="UniProtKB">
        <authorList>
            <consortium name="EnsemblMetazoa"/>
        </authorList>
    </citation>
    <scope>IDENTIFICATION</scope>
    <source>
        <strain evidence="1">EBRO</strain>
    </source>
</reference>
<dbReference type="EnsemblMetazoa" id="AATE016306-RA">
    <property type="protein sequence ID" value="AATE016306-PA.1"/>
    <property type="gene ID" value="AATE016306"/>
</dbReference>
<name>A0A182JDZ7_ANOAO</name>
<evidence type="ECO:0000313" key="1">
    <source>
        <dbReference type="EnsemblMetazoa" id="AATE016306-PA.1"/>
    </source>
</evidence>
<organism evidence="1">
    <name type="scientific">Anopheles atroparvus</name>
    <name type="common">European mosquito</name>
    <dbReference type="NCBI Taxonomy" id="41427"/>
    <lineage>
        <taxon>Eukaryota</taxon>
        <taxon>Metazoa</taxon>
        <taxon>Ecdysozoa</taxon>
        <taxon>Arthropoda</taxon>
        <taxon>Hexapoda</taxon>
        <taxon>Insecta</taxon>
        <taxon>Pterygota</taxon>
        <taxon>Neoptera</taxon>
        <taxon>Endopterygota</taxon>
        <taxon>Diptera</taxon>
        <taxon>Nematocera</taxon>
        <taxon>Culicoidea</taxon>
        <taxon>Culicidae</taxon>
        <taxon>Anophelinae</taxon>
        <taxon>Anopheles</taxon>
    </lineage>
</organism>
<protein>
    <submittedName>
        <fullName evidence="1">Uncharacterized protein</fullName>
    </submittedName>
</protein>
<dbReference type="AlphaFoldDB" id="A0A182JDZ7"/>
<proteinExistence type="predicted"/>
<sequence>MARRGREFDTAAIVVGVCAGLLLAVVEESARDGEVLEEQVDDEFATLVLLELAEVEEDIDVAVAGPRLEFVMLANARVAAAVVGAFPFVRLLPTKLPPPEDDVMDIPEEACAERAMVPELVTTVVSEEDCAPRKARADGLGMLRMDAFGCRTAMFRLRLISVSFGSGASVFWPGLAVCVTSEEEVTVEGADIGKPIMSRGSFRPGMLLRRSSEVTFLVPSGGTGATARFTGLLSRMITSSDSCRLPERSRILPEGPVAIFCLIPTVSGVMPGGDPATELLDTVVVMSVVTLVVGFLILINGMVAGGGRVVFGVPLEVVSFGGGVVNGASEGLSATGAVGGMRTISSAGRLSTTEGTPDEDDDTMSDILLNIGAWIGCLLPVPGAEWEAAARDGGSRRAILGCCGAEPLSELIDRFIGGGAIERIEPAALTAGVVAELVNGLSFDDVVGAIVTVAVTTGAAISTGGLFLAGGFTVAASGCSLTNFTSSSSLVMSITFGMVELTTSCGGDFATTGGGDGFGCCTAGAGGGGGGGGVGCDGGDFTFILRLASCWEEISACNFRRLPLLPASFECLPFLRFRCEEDPLASECLSSAEMHATAYTGLRPIVLAYSSFPIGHTGLLPDEEDVPLDEPAADAADDGEVAADELLLLGGLPPAARRSPETDSFVLSRGKSIFSPLREQTEFFVGRNGHTANRVAPAKL</sequence>